<gene>
    <name evidence="2" type="ORF">AABB24_032224</name>
</gene>
<comment type="caution">
    <text evidence="2">The sequence shown here is derived from an EMBL/GenBank/DDBJ whole genome shotgun (WGS) entry which is preliminary data.</text>
</comment>
<dbReference type="PANTHER" id="PTHR33210">
    <property type="entry name" value="PROTODERMAL FACTOR 1"/>
    <property type="match status" value="1"/>
</dbReference>
<organism evidence="2 3">
    <name type="scientific">Solanum stoloniferum</name>
    <dbReference type="NCBI Taxonomy" id="62892"/>
    <lineage>
        <taxon>Eukaryota</taxon>
        <taxon>Viridiplantae</taxon>
        <taxon>Streptophyta</taxon>
        <taxon>Embryophyta</taxon>
        <taxon>Tracheophyta</taxon>
        <taxon>Spermatophyta</taxon>
        <taxon>Magnoliopsida</taxon>
        <taxon>eudicotyledons</taxon>
        <taxon>Gunneridae</taxon>
        <taxon>Pentapetalae</taxon>
        <taxon>asterids</taxon>
        <taxon>lamiids</taxon>
        <taxon>Solanales</taxon>
        <taxon>Solanaceae</taxon>
        <taxon>Solanoideae</taxon>
        <taxon>Solaneae</taxon>
        <taxon>Solanum</taxon>
    </lineage>
</organism>
<evidence type="ECO:0000256" key="1">
    <source>
        <dbReference type="SAM" id="Phobius"/>
    </source>
</evidence>
<dbReference type="AlphaFoldDB" id="A0ABD2RX01"/>
<accession>A0ABD2RX01</accession>
<keyword evidence="1" id="KW-0812">Transmembrane</keyword>
<dbReference type="InterPro" id="IPR039923">
    <property type="entry name" value="Protodermal_1"/>
</dbReference>
<keyword evidence="1" id="KW-0472">Membrane</keyword>
<name>A0ABD2RX01_9SOLN</name>
<reference evidence="2 3" key="1">
    <citation type="submission" date="2024-05" db="EMBL/GenBank/DDBJ databases">
        <title>De novo assembly of an allotetraploid wild potato.</title>
        <authorList>
            <person name="Hosaka A.J."/>
        </authorList>
    </citation>
    <scope>NUCLEOTIDE SEQUENCE [LARGE SCALE GENOMIC DNA]</scope>
    <source>
        <tissue evidence="2">Young leaves</tissue>
    </source>
</reference>
<feature type="transmembrane region" description="Helical" evidence="1">
    <location>
        <begin position="54"/>
        <end position="71"/>
    </location>
</feature>
<keyword evidence="1" id="KW-1133">Transmembrane helix</keyword>
<sequence>IAKVIVSIKASNFKIAPLLRTTKRWMCFSSDPNIHNFTKEFETTAKAPKKMANLKNRLALLVLLFTYYFYLGDFNVSAQQFRPGFVYTRNRGRCTPQYWSSRRESWPKMVPQTSTVSKIFGSRAYERYRYDLTLLEATGRNDDGDNVFARLVKQSTAALLNSYARHNYPYSAWEVKTMLIQALVSEKSASVLAQQLSQANEACN</sequence>
<evidence type="ECO:0000313" key="3">
    <source>
        <dbReference type="Proteomes" id="UP001627284"/>
    </source>
</evidence>
<proteinExistence type="predicted"/>
<protein>
    <submittedName>
        <fullName evidence="2">Uncharacterized protein</fullName>
    </submittedName>
</protein>
<evidence type="ECO:0000313" key="2">
    <source>
        <dbReference type="EMBL" id="KAL3336370.1"/>
    </source>
</evidence>
<dbReference type="EMBL" id="JBJKTR010000018">
    <property type="protein sequence ID" value="KAL3336370.1"/>
    <property type="molecule type" value="Genomic_DNA"/>
</dbReference>
<dbReference type="PANTHER" id="PTHR33210:SF16">
    <property type="entry name" value="OS04G0517000 PROTEIN"/>
    <property type="match status" value="1"/>
</dbReference>
<dbReference type="Proteomes" id="UP001627284">
    <property type="component" value="Unassembled WGS sequence"/>
</dbReference>
<feature type="non-terminal residue" evidence="2">
    <location>
        <position position="1"/>
    </location>
</feature>
<keyword evidence="3" id="KW-1185">Reference proteome</keyword>